<dbReference type="AlphaFoldDB" id="A0A426DBF8"/>
<accession>A0A426DBF8</accession>
<dbReference type="RefSeq" id="WP_125125985.1">
    <property type="nucleotide sequence ID" value="NZ_CASCYM010000035.1"/>
</dbReference>
<keyword evidence="2" id="KW-1133">Transmembrane helix</keyword>
<proteinExistence type="predicted"/>
<dbReference type="Pfam" id="PF22564">
    <property type="entry name" value="HAAS"/>
    <property type="match status" value="1"/>
</dbReference>
<evidence type="ECO:0000313" key="3">
    <source>
        <dbReference type="EMBL" id="RRK30107.1"/>
    </source>
</evidence>
<name>A0A426DBF8_9FIRM</name>
<protein>
    <submittedName>
        <fullName evidence="3">DUF1700 domain-containing protein</fullName>
    </submittedName>
</protein>
<keyword evidence="4" id="KW-1185">Reference proteome</keyword>
<keyword evidence="2" id="KW-0472">Membrane</keyword>
<dbReference type="EMBL" id="RHJS01000002">
    <property type="protein sequence ID" value="RRK30107.1"/>
    <property type="molecule type" value="Genomic_DNA"/>
</dbReference>
<feature type="transmembrane region" description="Helical" evidence="2">
    <location>
        <begin position="104"/>
        <end position="126"/>
    </location>
</feature>
<reference evidence="3" key="1">
    <citation type="submission" date="2018-10" db="EMBL/GenBank/DDBJ databases">
        <title>Schaedlerella arabinophila gen. nov. sp. nov., isolated from the mouse intestinal tract and comparative analysis with the genome of the closely related altered Schaedler flora strain ASF502.</title>
        <authorList>
            <person name="Miyake S."/>
            <person name="Soh M."/>
            <person name="Seedorf H."/>
        </authorList>
    </citation>
    <scope>NUCLEOTIDE SEQUENCE [LARGE SCALE GENOMIC DNA]</scope>
    <source>
        <strain evidence="3">DSM 106076</strain>
    </source>
</reference>
<feature type="region of interest" description="Disordered" evidence="1">
    <location>
        <begin position="68"/>
        <end position="95"/>
    </location>
</feature>
<keyword evidence="2" id="KW-0812">Transmembrane</keyword>
<evidence type="ECO:0000313" key="4">
    <source>
        <dbReference type="Proteomes" id="UP000274920"/>
    </source>
</evidence>
<evidence type="ECO:0000256" key="1">
    <source>
        <dbReference type="SAM" id="MobiDB-lite"/>
    </source>
</evidence>
<sequence>MTKSEFLAQLKKALQNNLSSSAVQENMDYYDRYIIEETAKGKSEQEVVDMLGDPWILARTITDASDGTDWETVHETGSDRSTSSYGERSREQNRSGMHMSGVSTWVRGILLVLFVVMVLMLIVSIVSGVVSFLAPVLVPILIVMFVIRLFGGRRS</sequence>
<dbReference type="Proteomes" id="UP000274920">
    <property type="component" value="Unassembled WGS sequence"/>
</dbReference>
<gene>
    <name evidence="3" type="ORF">EBB54_00915</name>
</gene>
<comment type="caution">
    <text evidence="3">The sequence shown here is derived from an EMBL/GenBank/DDBJ whole genome shotgun (WGS) entry which is preliminary data.</text>
</comment>
<feature type="transmembrane region" description="Helical" evidence="2">
    <location>
        <begin position="132"/>
        <end position="151"/>
    </location>
</feature>
<organism evidence="3 4">
    <name type="scientific">Schaedlerella arabinosiphila</name>
    <dbReference type="NCBI Taxonomy" id="2044587"/>
    <lineage>
        <taxon>Bacteria</taxon>
        <taxon>Bacillati</taxon>
        <taxon>Bacillota</taxon>
        <taxon>Clostridia</taxon>
        <taxon>Lachnospirales</taxon>
        <taxon>Lachnospiraceae</taxon>
        <taxon>Schaedlerella</taxon>
    </lineage>
</organism>
<evidence type="ECO:0000256" key="2">
    <source>
        <dbReference type="SAM" id="Phobius"/>
    </source>
</evidence>